<evidence type="ECO:0000313" key="2">
    <source>
        <dbReference type="EMBL" id="KZV42351.1"/>
    </source>
</evidence>
<proteinExistence type="predicted"/>
<gene>
    <name evidence="2" type="ORF">F511_40796</name>
</gene>
<evidence type="ECO:0000256" key="1">
    <source>
        <dbReference type="SAM" id="MobiDB-lite"/>
    </source>
</evidence>
<accession>A0A2Z7C8L8</accession>
<feature type="compositionally biased region" description="Basic residues" evidence="1">
    <location>
        <begin position="209"/>
        <end position="219"/>
    </location>
</feature>
<organism evidence="2 3">
    <name type="scientific">Dorcoceras hygrometricum</name>
    <dbReference type="NCBI Taxonomy" id="472368"/>
    <lineage>
        <taxon>Eukaryota</taxon>
        <taxon>Viridiplantae</taxon>
        <taxon>Streptophyta</taxon>
        <taxon>Embryophyta</taxon>
        <taxon>Tracheophyta</taxon>
        <taxon>Spermatophyta</taxon>
        <taxon>Magnoliopsida</taxon>
        <taxon>eudicotyledons</taxon>
        <taxon>Gunneridae</taxon>
        <taxon>Pentapetalae</taxon>
        <taxon>asterids</taxon>
        <taxon>lamiids</taxon>
        <taxon>Lamiales</taxon>
        <taxon>Gesneriaceae</taxon>
        <taxon>Didymocarpoideae</taxon>
        <taxon>Trichosporeae</taxon>
        <taxon>Loxocarpinae</taxon>
        <taxon>Dorcoceras</taxon>
    </lineage>
</organism>
<evidence type="ECO:0000313" key="3">
    <source>
        <dbReference type="Proteomes" id="UP000250235"/>
    </source>
</evidence>
<keyword evidence="3" id="KW-1185">Reference proteome</keyword>
<sequence>MLAFSSGDVSTSCKKREMKIEFRLLIDILAKSIFVKAGSFDAVTHKRFLMMAAINGGVKINWGRLLFNIFKDMVTAESRQARGYAVQIYVLLKNIPNLELVDSEEFPPLKILTVRTVGRYIAINDKITVEDVEGVVGKSRVKKTPTKKAVSKKRPAAVSEAPVAKKKRTYSGRAVSKEKYLAIVSVALDAKPIQTVDPTSAMPAAHPPAPKRRAPKRKVRMTAGSDDEFVEKESAMETAVVVQKASTSADDVDTIIEQVVAETAQMDTDAEGTNVSEPDVGVQAGQINDATEEHWFNASYEEFVAREASRMIESGSDTDEEIVAHKYSGTDVGIQMETGPDAYFVEEPSEETDLIQGTETADVVPTTTRRKLMMNIFP</sequence>
<dbReference type="EMBL" id="KQ999092">
    <property type="protein sequence ID" value="KZV42351.1"/>
    <property type="molecule type" value="Genomic_DNA"/>
</dbReference>
<reference evidence="2 3" key="1">
    <citation type="journal article" date="2015" name="Proc. Natl. Acad. Sci. U.S.A.">
        <title>The resurrection genome of Boea hygrometrica: A blueprint for survival of dehydration.</title>
        <authorList>
            <person name="Xiao L."/>
            <person name="Yang G."/>
            <person name="Zhang L."/>
            <person name="Yang X."/>
            <person name="Zhao S."/>
            <person name="Ji Z."/>
            <person name="Zhou Q."/>
            <person name="Hu M."/>
            <person name="Wang Y."/>
            <person name="Chen M."/>
            <person name="Xu Y."/>
            <person name="Jin H."/>
            <person name="Xiao X."/>
            <person name="Hu G."/>
            <person name="Bao F."/>
            <person name="Hu Y."/>
            <person name="Wan P."/>
            <person name="Li L."/>
            <person name="Deng X."/>
            <person name="Kuang T."/>
            <person name="Xiang C."/>
            <person name="Zhu J.K."/>
            <person name="Oliver M.J."/>
            <person name="He Y."/>
        </authorList>
    </citation>
    <scope>NUCLEOTIDE SEQUENCE [LARGE SCALE GENOMIC DNA]</scope>
    <source>
        <strain evidence="3">cv. XS01</strain>
    </source>
</reference>
<protein>
    <submittedName>
        <fullName evidence="2">Putative inactive tRNA-specific adenosine deaminase-like protein 3</fullName>
    </submittedName>
</protein>
<feature type="region of interest" description="Disordered" evidence="1">
    <location>
        <begin position="197"/>
        <end position="219"/>
    </location>
</feature>
<name>A0A2Z7C8L8_9LAMI</name>
<dbReference type="Proteomes" id="UP000250235">
    <property type="component" value="Unassembled WGS sequence"/>
</dbReference>
<dbReference type="AlphaFoldDB" id="A0A2Z7C8L8"/>